<comment type="caution">
    <text evidence="1">The sequence shown here is derived from an EMBL/GenBank/DDBJ whole genome shotgun (WGS) entry which is preliminary data.</text>
</comment>
<dbReference type="EMBL" id="SNWP01000012">
    <property type="protein sequence ID" value="TDO25695.1"/>
    <property type="molecule type" value="Genomic_DNA"/>
</dbReference>
<dbReference type="AlphaFoldDB" id="A0A4R6IUZ7"/>
<dbReference type="PROSITE" id="PS51257">
    <property type="entry name" value="PROKAR_LIPOPROTEIN"/>
    <property type="match status" value="1"/>
</dbReference>
<dbReference type="RefSeq" id="WP_133475193.1">
    <property type="nucleotide sequence ID" value="NZ_SNWP01000012.1"/>
</dbReference>
<protein>
    <submittedName>
        <fullName evidence="1">Uncharacterized protein</fullName>
    </submittedName>
</protein>
<dbReference type="OrthoDB" id="677093at2"/>
<sequence>MRQLLVFITLSFALLSCTKESEKPVYTVPDPIFKATVSGIEVGFENKITVTSEKIVEGGKHLLRISAERKLSNDSSTLIQFMVEDFTRNNTGGSKTFPLTTNFPGHFIEWKETTNSTHGKYHFFQSGQLVIEQIGADYISGSFQFTYFTFDQQANKTGEYPIQGGRFSHLKIKRIN</sequence>
<gene>
    <name evidence="1" type="ORF">BC659_2617</name>
</gene>
<proteinExistence type="predicted"/>
<evidence type="ECO:0000313" key="1">
    <source>
        <dbReference type="EMBL" id="TDO25695.1"/>
    </source>
</evidence>
<evidence type="ECO:0000313" key="2">
    <source>
        <dbReference type="Proteomes" id="UP000295741"/>
    </source>
</evidence>
<name>A0A4R6IUZ7_9BACT</name>
<organism evidence="1 2">
    <name type="scientific">Sediminibacterium goheungense</name>
    <dbReference type="NCBI Taxonomy" id="1086393"/>
    <lineage>
        <taxon>Bacteria</taxon>
        <taxon>Pseudomonadati</taxon>
        <taxon>Bacteroidota</taxon>
        <taxon>Chitinophagia</taxon>
        <taxon>Chitinophagales</taxon>
        <taxon>Chitinophagaceae</taxon>
        <taxon>Sediminibacterium</taxon>
    </lineage>
</organism>
<keyword evidence="2" id="KW-1185">Reference proteome</keyword>
<reference evidence="1 2" key="1">
    <citation type="submission" date="2019-03" db="EMBL/GenBank/DDBJ databases">
        <title>Genomic Encyclopedia of Archaeal and Bacterial Type Strains, Phase II (KMG-II): from individual species to whole genera.</title>
        <authorList>
            <person name="Goeker M."/>
        </authorList>
    </citation>
    <scope>NUCLEOTIDE SEQUENCE [LARGE SCALE GENOMIC DNA]</scope>
    <source>
        <strain evidence="1 2">DSM 28323</strain>
    </source>
</reference>
<accession>A0A4R6IUZ7</accession>
<dbReference type="Proteomes" id="UP000295741">
    <property type="component" value="Unassembled WGS sequence"/>
</dbReference>